<sequence length="352" mass="39671">MVVASRASSSSRAGKARPPVADVTVVLALFNGGDLTRLALDSVVAQSRAPREVIIVNDGSSDDSKELAGRFAKEYRGPIKITLVDKENGGQGSARNFGASLAKTEFLAFIDQDDTWPVNHIEVLLESLDKQSDLGWVYSDFCQIDIDGKMVRRGYLDGTGYVVPESSIFSMLSQDLMMLPSATLMRTRAFRDTGGFDTGFRGYEDDDLFLRMFSAGWAFRFEPRPVTNYRVHADNSSRQTTFLHSRLRFYRKYRDEFFPPGTEYHDEFRGAIGGRMTKSFLLDLVSLRGVHVPQDYKIELRKVAKQILADLGWTLRRRVIMFVVRCPSLMPALLNLRGLLNKTSRANRGHVF</sequence>
<dbReference type="PANTHER" id="PTHR22916">
    <property type="entry name" value="GLYCOSYLTRANSFERASE"/>
    <property type="match status" value="1"/>
</dbReference>
<dbReference type="GO" id="GO:0016758">
    <property type="term" value="F:hexosyltransferase activity"/>
    <property type="evidence" value="ECO:0007669"/>
    <property type="project" value="UniProtKB-ARBA"/>
</dbReference>
<dbReference type="Gene3D" id="3.90.550.10">
    <property type="entry name" value="Spore Coat Polysaccharide Biosynthesis Protein SpsA, Chain A"/>
    <property type="match status" value="1"/>
</dbReference>
<gene>
    <name evidence="2" type="ORF">GM51_4535</name>
</gene>
<dbReference type="InterPro" id="IPR001173">
    <property type="entry name" value="Glyco_trans_2-like"/>
</dbReference>
<dbReference type="SUPFAM" id="SSF53448">
    <property type="entry name" value="Nucleotide-diphospho-sugar transferases"/>
    <property type="match status" value="1"/>
</dbReference>
<protein>
    <recommendedName>
        <fullName evidence="1">Glycosyltransferase 2-like domain-containing protein</fullName>
    </recommendedName>
</protein>
<name>A0A094Q9U3_9ZZZZ</name>
<dbReference type="Pfam" id="PF00535">
    <property type="entry name" value="Glycos_transf_2"/>
    <property type="match status" value="1"/>
</dbReference>
<reference evidence="2" key="1">
    <citation type="submission" date="2014-06" db="EMBL/GenBank/DDBJ databases">
        <title>Key roles for freshwater Actinobacteria revealed by deep metagenomic sequencing.</title>
        <authorList>
            <person name="Ghai R."/>
            <person name="Mizuno C.M."/>
            <person name="Picazo A."/>
            <person name="Camacho A."/>
            <person name="Rodriguez-Valera F."/>
        </authorList>
    </citation>
    <scope>NUCLEOTIDE SEQUENCE</scope>
</reference>
<proteinExistence type="predicted"/>
<feature type="domain" description="Glycosyltransferase 2-like" evidence="1">
    <location>
        <begin position="24"/>
        <end position="146"/>
    </location>
</feature>
<dbReference type="CDD" id="cd00761">
    <property type="entry name" value="Glyco_tranf_GTA_type"/>
    <property type="match status" value="1"/>
</dbReference>
<organism evidence="2">
    <name type="scientific">freshwater metagenome</name>
    <dbReference type="NCBI Taxonomy" id="449393"/>
    <lineage>
        <taxon>unclassified sequences</taxon>
        <taxon>metagenomes</taxon>
        <taxon>ecological metagenomes</taxon>
    </lineage>
</organism>
<dbReference type="InterPro" id="IPR029044">
    <property type="entry name" value="Nucleotide-diphossugar_trans"/>
</dbReference>
<evidence type="ECO:0000259" key="1">
    <source>
        <dbReference type="Pfam" id="PF00535"/>
    </source>
</evidence>
<accession>A0A094Q9U3</accession>
<dbReference type="EMBL" id="JNSL01000017">
    <property type="protein sequence ID" value="KGA20980.1"/>
    <property type="molecule type" value="Genomic_DNA"/>
</dbReference>
<dbReference type="AlphaFoldDB" id="A0A094Q9U3"/>
<dbReference type="PANTHER" id="PTHR22916:SF3">
    <property type="entry name" value="UDP-GLCNAC:BETAGAL BETA-1,3-N-ACETYLGLUCOSAMINYLTRANSFERASE-LIKE PROTEIN 1"/>
    <property type="match status" value="1"/>
</dbReference>
<evidence type="ECO:0000313" key="2">
    <source>
        <dbReference type="EMBL" id="KGA20980.1"/>
    </source>
</evidence>
<comment type="caution">
    <text evidence="2">The sequence shown here is derived from an EMBL/GenBank/DDBJ whole genome shotgun (WGS) entry which is preliminary data.</text>
</comment>